<dbReference type="STRING" id="6412.T1EYS3"/>
<dbReference type="EMBL" id="AMQM01002606">
    <property type="status" value="NOT_ANNOTATED_CDS"/>
    <property type="molecule type" value="Genomic_DNA"/>
</dbReference>
<dbReference type="GO" id="GO:0008017">
    <property type="term" value="F:microtubule binding"/>
    <property type="evidence" value="ECO:0007669"/>
    <property type="project" value="InterPro"/>
</dbReference>
<gene>
    <name evidence="3" type="primary">20201723</name>
    <name evidence="2" type="ORF">HELRODRAFT_166940</name>
</gene>
<dbReference type="InParanoid" id="T1EYS3"/>
<keyword evidence="4" id="KW-1185">Reference proteome</keyword>
<reference evidence="4" key="1">
    <citation type="submission" date="2012-12" db="EMBL/GenBank/DDBJ databases">
        <authorList>
            <person name="Hellsten U."/>
            <person name="Grimwood J."/>
            <person name="Chapman J.A."/>
            <person name="Shapiro H."/>
            <person name="Aerts A."/>
            <person name="Otillar R.P."/>
            <person name="Terry A.Y."/>
            <person name="Boore J.L."/>
            <person name="Simakov O."/>
            <person name="Marletaz F."/>
            <person name="Cho S.-J."/>
            <person name="Edsinger-Gonzales E."/>
            <person name="Havlak P."/>
            <person name="Kuo D.-H."/>
            <person name="Larsson T."/>
            <person name="Lv J."/>
            <person name="Arendt D."/>
            <person name="Savage R."/>
            <person name="Osoegawa K."/>
            <person name="de Jong P."/>
            <person name="Lindberg D.R."/>
            <person name="Seaver E.C."/>
            <person name="Weisblat D.A."/>
            <person name="Putnam N.H."/>
            <person name="Grigoriev I.V."/>
            <person name="Rokhsar D.S."/>
        </authorList>
    </citation>
    <scope>NUCLEOTIDE SEQUENCE</scope>
</reference>
<dbReference type="AlphaFoldDB" id="T1EYS3"/>
<dbReference type="GO" id="GO:0005813">
    <property type="term" value="C:centrosome"/>
    <property type="evidence" value="ECO:0007669"/>
    <property type="project" value="InterPro"/>
</dbReference>
<evidence type="ECO:0000313" key="4">
    <source>
        <dbReference type="Proteomes" id="UP000015101"/>
    </source>
</evidence>
<dbReference type="GeneID" id="20201723"/>
<dbReference type="HOGENOM" id="CLU_776782_0_0_1"/>
<sequence>MLYEFLLKLGLNKEATTIATDSSVGAIVPTPANDDHNRKTTGSVEMESPPPHPMPPRATQRVLTFVPTDTSTLRELVSQSLDIYWNLRRFGESWVDQPAPHSFLISCQSRKSSDGTNDVVMTSSLMPCEVTFRRMIFEYIGEVLIDIYSREDSVCCEGNDQLQSYNHAGLFTGPVKYLAYKNYNLKRRLATKKLPHILDELKPIVIDLILSSLPNQFKSTMASATTKTSKMDHNKKDFVEQLLARDLRVEEEGWIDYDDDVEDVKTAAFESLYQTLLDETLSTVSRVFDKSKHNELNFKMCINVCINEELEQSTVCCTSKKISGQLNLQPGDAITIKGLEPRFSQASALWMSVKRKK</sequence>
<accession>T1EYS3</accession>
<dbReference type="OrthoDB" id="306254at2759"/>
<evidence type="ECO:0000313" key="2">
    <source>
        <dbReference type="EMBL" id="ESO11864.1"/>
    </source>
</evidence>
<evidence type="ECO:0000256" key="1">
    <source>
        <dbReference type="SAM" id="MobiDB-lite"/>
    </source>
</evidence>
<reference evidence="2 4" key="2">
    <citation type="journal article" date="2013" name="Nature">
        <title>Insights into bilaterian evolution from three spiralian genomes.</title>
        <authorList>
            <person name="Simakov O."/>
            <person name="Marletaz F."/>
            <person name="Cho S.J."/>
            <person name="Edsinger-Gonzales E."/>
            <person name="Havlak P."/>
            <person name="Hellsten U."/>
            <person name="Kuo D.H."/>
            <person name="Larsson T."/>
            <person name="Lv J."/>
            <person name="Arendt D."/>
            <person name="Savage R."/>
            <person name="Osoegawa K."/>
            <person name="de Jong P."/>
            <person name="Grimwood J."/>
            <person name="Chapman J.A."/>
            <person name="Shapiro H."/>
            <person name="Aerts A."/>
            <person name="Otillar R.P."/>
            <person name="Terry A.Y."/>
            <person name="Boore J.L."/>
            <person name="Grigoriev I.V."/>
            <person name="Lindberg D.R."/>
            <person name="Seaver E.C."/>
            <person name="Weisblat D.A."/>
            <person name="Putnam N.H."/>
            <person name="Rokhsar D.S."/>
        </authorList>
    </citation>
    <scope>NUCLEOTIDE SEQUENCE</scope>
</reference>
<protein>
    <submittedName>
        <fullName evidence="2 3">Uncharacterized protein</fullName>
    </submittedName>
</protein>
<name>T1EYS3_HELRO</name>
<reference evidence="3" key="3">
    <citation type="submission" date="2015-06" db="UniProtKB">
        <authorList>
            <consortium name="EnsemblMetazoa"/>
        </authorList>
    </citation>
    <scope>IDENTIFICATION</scope>
</reference>
<dbReference type="EMBL" id="KB095812">
    <property type="protein sequence ID" value="ESO11864.1"/>
    <property type="molecule type" value="Genomic_DNA"/>
</dbReference>
<dbReference type="KEGG" id="hro:HELRODRAFT_166940"/>
<organism evidence="3 4">
    <name type="scientific">Helobdella robusta</name>
    <name type="common">Californian leech</name>
    <dbReference type="NCBI Taxonomy" id="6412"/>
    <lineage>
        <taxon>Eukaryota</taxon>
        <taxon>Metazoa</taxon>
        <taxon>Spiralia</taxon>
        <taxon>Lophotrochozoa</taxon>
        <taxon>Annelida</taxon>
        <taxon>Clitellata</taxon>
        <taxon>Hirudinea</taxon>
        <taxon>Rhynchobdellida</taxon>
        <taxon>Glossiphoniidae</taxon>
        <taxon>Helobdella</taxon>
    </lineage>
</organism>
<dbReference type="CTD" id="20201723"/>
<evidence type="ECO:0000313" key="3">
    <source>
        <dbReference type="EnsemblMetazoa" id="HelroP166940"/>
    </source>
</evidence>
<dbReference type="PANTHER" id="PTHR13958:SF3">
    <property type="entry name" value="CAP-GLY DOMAIN-CONTAINING PROTEIN-RELATED"/>
    <property type="match status" value="1"/>
</dbReference>
<feature type="region of interest" description="Disordered" evidence="1">
    <location>
        <begin position="27"/>
        <end position="58"/>
    </location>
</feature>
<proteinExistence type="predicted"/>
<dbReference type="Proteomes" id="UP000015101">
    <property type="component" value="Unassembled WGS sequence"/>
</dbReference>
<dbReference type="InterPro" id="IPR028750">
    <property type="entry name" value="CEP350/CC187"/>
</dbReference>
<dbReference type="PANTHER" id="PTHR13958">
    <property type="entry name" value="CENTROSOME-ASSOCIATED PROTEIN 350"/>
    <property type="match status" value="1"/>
</dbReference>
<dbReference type="GO" id="GO:0034453">
    <property type="term" value="P:microtubule anchoring"/>
    <property type="evidence" value="ECO:0007669"/>
    <property type="project" value="InterPro"/>
</dbReference>
<dbReference type="RefSeq" id="XP_009010352.1">
    <property type="nucleotide sequence ID" value="XM_009012104.1"/>
</dbReference>
<dbReference type="EnsemblMetazoa" id="HelroT166940">
    <property type="protein sequence ID" value="HelroP166940"/>
    <property type="gene ID" value="HelroG166940"/>
</dbReference>